<keyword evidence="3" id="KW-1185">Reference proteome</keyword>
<dbReference type="GO" id="GO:0022904">
    <property type="term" value="P:respiratory electron transport chain"/>
    <property type="evidence" value="ECO:0007669"/>
    <property type="project" value="InterPro"/>
</dbReference>
<keyword evidence="1" id="KW-0812">Transmembrane</keyword>
<reference evidence="2" key="1">
    <citation type="submission" date="2020-02" db="EMBL/GenBank/DDBJ databases">
        <title>Relaxed selection underlies rapid genomic changes in the transitions from sociality to social parasitism in ants.</title>
        <authorList>
            <person name="Bi X."/>
        </authorList>
    </citation>
    <scope>NUCLEOTIDE SEQUENCE</scope>
    <source>
        <strain evidence="2">BGI-DK2013a</strain>
        <tissue evidence="2">Whole body</tissue>
    </source>
</reference>
<feature type="transmembrane region" description="Helical" evidence="1">
    <location>
        <begin position="7"/>
        <end position="28"/>
    </location>
</feature>
<evidence type="ECO:0000256" key="1">
    <source>
        <dbReference type="SAM" id="Phobius"/>
    </source>
</evidence>
<proteinExistence type="predicted"/>
<organism evidence="2 3">
    <name type="scientific">Acromyrmex insinuator</name>
    <dbReference type="NCBI Taxonomy" id="230686"/>
    <lineage>
        <taxon>Eukaryota</taxon>
        <taxon>Metazoa</taxon>
        <taxon>Ecdysozoa</taxon>
        <taxon>Arthropoda</taxon>
        <taxon>Hexapoda</taxon>
        <taxon>Insecta</taxon>
        <taxon>Pterygota</taxon>
        <taxon>Neoptera</taxon>
        <taxon>Endopterygota</taxon>
        <taxon>Hymenoptera</taxon>
        <taxon>Apocrita</taxon>
        <taxon>Aculeata</taxon>
        <taxon>Formicoidea</taxon>
        <taxon>Formicidae</taxon>
        <taxon>Myrmicinae</taxon>
        <taxon>Acromyrmex</taxon>
    </lineage>
</organism>
<feature type="non-terminal residue" evidence="2">
    <location>
        <position position="1"/>
    </location>
</feature>
<keyword evidence="1" id="KW-0472">Membrane</keyword>
<dbReference type="SUPFAM" id="SSF81342">
    <property type="entry name" value="Transmembrane di-heme cytochromes"/>
    <property type="match status" value="1"/>
</dbReference>
<name>A0A836FCK0_9HYME</name>
<feature type="transmembrane region" description="Helical" evidence="1">
    <location>
        <begin position="34"/>
        <end position="54"/>
    </location>
</feature>
<feature type="transmembrane region" description="Helical" evidence="1">
    <location>
        <begin position="85"/>
        <end position="103"/>
    </location>
</feature>
<evidence type="ECO:0000313" key="3">
    <source>
        <dbReference type="Proteomes" id="UP000667349"/>
    </source>
</evidence>
<accession>A0A836FCK0</accession>
<keyword evidence="1" id="KW-1133">Transmembrane helix</keyword>
<feature type="transmembrane region" description="Helical" evidence="1">
    <location>
        <begin position="176"/>
        <end position="196"/>
    </location>
</feature>
<protein>
    <submittedName>
        <fullName evidence="2">CYB protein</fullName>
    </submittedName>
</protein>
<dbReference type="GO" id="GO:0016020">
    <property type="term" value="C:membrane"/>
    <property type="evidence" value="ECO:0007669"/>
    <property type="project" value="InterPro"/>
</dbReference>
<gene>
    <name evidence="2" type="primary">Mtcyb_0</name>
    <name evidence="2" type="ORF">G6Z75_0006146</name>
</gene>
<dbReference type="AlphaFoldDB" id="A0A836FCK0"/>
<evidence type="ECO:0000313" key="2">
    <source>
        <dbReference type="EMBL" id="KAG5316801.1"/>
    </source>
</evidence>
<comment type="caution">
    <text evidence="2">The sequence shown here is derived from an EMBL/GenBank/DDBJ whole genome shotgun (WGS) entry which is preliminary data.</text>
</comment>
<dbReference type="InterPro" id="IPR016174">
    <property type="entry name" value="Di-haem_cyt_TM"/>
</dbReference>
<dbReference type="Proteomes" id="UP000667349">
    <property type="component" value="Unassembled WGS sequence"/>
</dbReference>
<feature type="non-terminal residue" evidence="2">
    <location>
        <position position="197"/>
    </location>
</feature>
<dbReference type="EMBL" id="JAANHZ010000009">
    <property type="protein sequence ID" value="KAG5316801.1"/>
    <property type="molecule type" value="Genomic_DNA"/>
</dbReference>
<feature type="transmembrane region" description="Helical" evidence="1">
    <location>
        <begin position="123"/>
        <end position="148"/>
    </location>
</feature>
<sequence>NYLYSIIICLTLIIGLLIIFLYFTRLISNIKYNYFIKTILILTFIINILIFIIIKIPIIIHNIHMNGTSLFFICIYLHIRCNFQVFQFLLLLITTAFLGYVLYEGGYGLIRLLELYYKIRIKYSYLIFRIGIIGLYINIIYLILIYFFRGAYALYLYSYVYHGKNIYIYNSNLKEYIILIMHFFPLFIYLLNLIIFI</sequence>